<dbReference type="EMBL" id="BGPR01003919">
    <property type="protein sequence ID" value="GBM93926.1"/>
    <property type="molecule type" value="Genomic_DNA"/>
</dbReference>
<gene>
    <name evidence="1" type="ORF">AVEN_1696_1</name>
</gene>
<name>A0A4Y2JXE8_ARAVE</name>
<protein>
    <submittedName>
        <fullName evidence="1">Uncharacterized protein</fullName>
    </submittedName>
</protein>
<comment type="caution">
    <text evidence="1">The sequence shown here is derived from an EMBL/GenBank/DDBJ whole genome shotgun (WGS) entry which is preliminary data.</text>
</comment>
<dbReference type="Proteomes" id="UP000499080">
    <property type="component" value="Unassembled WGS sequence"/>
</dbReference>
<reference evidence="1 2" key="1">
    <citation type="journal article" date="2019" name="Sci. Rep.">
        <title>Orb-weaving spider Araneus ventricosus genome elucidates the spidroin gene catalogue.</title>
        <authorList>
            <person name="Kono N."/>
            <person name="Nakamura H."/>
            <person name="Ohtoshi R."/>
            <person name="Moran D.A.P."/>
            <person name="Shinohara A."/>
            <person name="Yoshida Y."/>
            <person name="Fujiwara M."/>
            <person name="Mori M."/>
            <person name="Tomita M."/>
            <person name="Arakawa K."/>
        </authorList>
    </citation>
    <scope>NUCLEOTIDE SEQUENCE [LARGE SCALE GENOMIC DNA]</scope>
</reference>
<dbReference type="AlphaFoldDB" id="A0A4Y2JXE8"/>
<keyword evidence="2" id="KW-1185">Reference proteome</keyword>
<sequence>MKSFLSLQKFREDDTRVTTFNCQQRKEPFFSRKIHSGDRNRLSPVFVEWGGLRRVRAHRIKLDFYLYSIPLDLSQNCFFPTHSSRKMRQVIHEGSTVLYRRSSISPYFSSPTRRISDFLASSRESNLVRSFDVPLHSHRVFKLESPHEVVDYEFGIAALLFNYVNFFRF</sequence>
<evidence type="ECO:0000313" key="2">
    <source>
        <dbReference type="Proteomes" id="UP000499080"/>
    </source>
</evidence>
<proteinExistence type="predicted"/>
<organism evidence="1 2">
    <name type="scientific">Araneus ventricosus</name>
    <name type="common">Orbweaver spider</name>
    <name type="synonym">Epeira ventricosa</name>
    <dbReference type="NCBI Taxonomy" id="182803"/>
    <lineage>
        <taxon>Eukaryota</taxon>
        <taxon>Metazoa</taxon>
        <taxon>Ecdysozoa</taxon>
        <taxon>Arthropoda</taxon>
        <taxon>Chelicerata</taxon>
        <taxon>Arachnida</taxon>
        <taxon>Araneae</taxon>
        <taxon>Araneomorphae</taxon>
        <taxon>Entelegynae</taxon>
        <taxon>Araneoidea</taxon>
        <taxon>Araneidae</taxon>
        <taxon>Araneus</taxon>
    </lineage>
</organism>
<evidence type="ECO:0000313" key="1">
    <source>
        <dbReference type="EMBL" id="GBM93926.1"/>
    </source>
</evidence>
<accession>A0A4Y2JXE8</accession>